<dbReference type="Proteomes" id="UP000000370">
    <property type="component" value="Chromosome"/>
</dbReference>
<gene>
    <name evidence="1" type="ordered locus">Cphy_2177</name>
</gene>
<accession>A9KJD1</accession>
<dbReference type="AlphaFoldDB" id="A9KJD1"/>
<dbReference type="RefSeq" id="WP_012200197.1">
    <property type="nucleotide sequence ID" value="NC_010001.1"/>
</dbReference>
<reference evidence="2" key="1">
    <citation type="submission" date="2007-11" db="EMBL/GenBank/DDBJ databases">
        <title>Complete genome sequence of Clostridium phytofermentans ISDg.</title>
        <authorList>
            <person name="Leschine S.B."/>
            <person name="Warnick T.A."/>
            <person name="Blanchard J.L."/>
            <person name="Schnell D.J."/>
            <person name="Petit E.L."/>
            <person name="LaTouf W.G."/>
            <person name="Copeland A."/>
            <person name="Lucas S."/>
            <person name="Lapidus A."/>
            <person name="Barry K."/>
            <person name="Glavina del Rio T."/>
            <person name="Dalin E."/>
            <person name="Tice H."/>
            <person name="Pitluck S."/>
            <person name="Kiss H."/>
            <person name="Brettin T."/>
            <person name="Bruce D."/>
            <person name="Detter J.C."/>
            <person name="Han C."/>
            <person name="Kuske C."/>
            <person name="Schmutz J."/>
            <person name="Larimer F."/>
            <person name="Land M."/>
            <person name="Hauser L."/>
            <person name="Kyrpides N."/>
            <person name="Kim E.A."/>
            <person name="Richardson P."/>
        </authorList>
    </citation>
    <scope>NUCLEOTIDE SEQUENCE [LARGE SCALE GENOMIC DNA]</scope>
    <source>
        <strain evidence="2">ATCC 700394 / DSM 18823 / ISDg</strain>
    </source>
</reference>
<protein>
    <recommendedName>
        <fullName evidence="3">TniQ family protein</fullName>
    </recommendedName>
</protein>
<evidence type="ECO:0000313" key="1">
    <source>
        <dbReference type="EMBL" id="ABX42543.1"/>
    </source>
</evidence>
<proteinExistence type="predicted"/>
<dbReference type="OrthoDB" id="2543325at2"/>
<evidence type="ECO:0000313" key="2">
    <source>
        <dbReference type="Proteomes" id="UP000000370"/>
    </source>
</evidence>
<sequence>MYTWNTNWVNPYESPWSIINKFMFANQIHGLDAARELTTTQLRKIDNYRAKYIHTGIVSNYQFKDNSWCIGDKSIVDYGMENIKNLLKPLLSFQNRFIRSNNICSTVIKKTLNHCPECMKYGYHYIFHQFTFLDRCLVHNKKLISTCPKCNEEIPYAIEFQYNIHAYQCKYCKSYLLSNDNFEILLNEWNRVVAYTNRRIPFNNSSIFPFIITNNFQQCIKDNDINNVLKSLFFNKSIKVPSKYTIKKCIHWNEINFGNVITPNLTPKKDIIEYAYVYAFQKLYRHLSKSQRLKSKLKKAENYILVCASKPLIKPEIIEKEIICFDFNAVTFYLWKRDMEYGHYLKNGYRINRSTAYSYKFNANDEIISYLDKIRMFLPEFIDEDCKFSILVHIAFILLKNKYFEWQILMKYLVENYNKYELMDKLKNITLRNFSNDYNKEFLLVIDTAKTEYKLFFDN</sequence>
<dbReference type="KEGG" id="cpy:Cphy_2177"/>
<evidence type="ECO:0008006" key="3">
    <source>
        <dbReference type="Google" id="ProtNLM"/>
    </source>
</evidence>
<dbReference type="EMBL" id="CP000885">
    <property type="protein sequence ID" value="ABX42543.1"/>
    <property type="molecule type" value="Genomic_DNA"/>
</dbReference>
<name>A9KJD1_LACP7</name>
<organism evidence="1 2">
    <name type="scientific">Lachnoclostridium phytofermentans (strain ATCC 700394 / DSM 18823 / ISDg)</name>
    <name type="common">Clostridium phytofermentans</name>
    <dbReference type="NCBI Taxonomy" id="357809"/>
    <lineage>
        <taxon>Bacteria</taxon>
        <taxon>Bacillati</taxon>
        <taxon>Bacillota</taxon>
        <taxon>Clostridia</taxon>
        <taxon>Lachnospirales</taxon>
        <taxon>Lachnospiraceae</taxon>
    </lineage>
</organism>
<dbReference type="HOGENOM" id="CLU_595435_0_0_9"/>
<keyword evidence="2" id="KW-1185">Reference proteome</keyword>